<protein>
    <recommendedName>
        <fullName evidence="4">Lipoprotein</fullName>
    </recommendedName>
</protein>
<proteinExistence type="predicted"/>
<sequence>MKRFKSFFALVVITCCIIAVSSCSLDTNQVNGDVVFIPSFSASTGRGLTSYRIEKVSGSINSNSIYQTFPILQSLQIVSADNLKSKIENSYRGASVWGFDIILETVKINPDGLYCLFSLQDSGYTVGFFDYYYYKSTKTFSLREMFLYTSSSSGSNGITFAENYGELNILEYLDMKIDDSNRYGIDFSSEEYDENGMLRNNIIATTIRLNNHTGFGTPFEGRTDGKLINDAWYYPYGYWINSIGVTAKSNDGIFASYTDPSRKWSNGGFFIDDTTAKAWFDSFLAENTLNLIDLEFIKEIIPYFFRDSNKILSYYFDRAASFSNYQEYKDLSMSSFTDSIASNTGVKFWNNLSTNGHKPLVFDYKNLTGYSLGNKGGDHYNFYIHDKDKIVERFKTVIGVDTVEEVVSYLNSVISDYQNNLVPVANTEYKSIIDRDIPKTSLSVETFDTIVDKYSQSIQERAPNRSVETAYKEGVKKMSDYCGFGVDLDDKDYLSRFVAAHIKYCGITNENYIKNFISTVSLCDSVYTTEGITTEEPEEYRKKLVLNYLIRMAKYNR</sequence>
<organism evidence="2 3">
    <name type="scientific">Sphaerochaeta associata</name>
    <dbReference type="NCBI Taxonomy" id="1129264"/>
    <lineage>
        <taxon>Bacteria</taxon>
        <taxon>Pseudomonadati</taxon>
        <taxon>Spirochaetota</taxon>
        <taxon>Spirochaetia</taxon>
        <taxon>Spirochaetales</taxon>
        <taxon>Sphaerochaetaceae</taxon>
        <taxon>Sphaerochaeta</taxon>
    </lineage>
</organism>
<dbReference type="RefSeq" id="WP_244771824.1">
    <property type="nucleotide sequence ID" value="NZ_CP094929.1"/>
</dbReference>
<dbReference type="PROSITE" id="PS51257">
    <property type="entry name" value="PROKAR_LIPOPROTEIN"/>
    <property type="match status" value="1"/>
</dbReference>
<evidence type="ECO:0000256" key="1">
    <source>
        <dbReference type="SAM" id="SignalP"/>
    </source>
</evidence>
<gene>
    <name evidence="2" type="ORF">MUG09_12800</name>
</gene>
<dbReference type="Proteomes" id="UP000829708">
    <property type="component" value="Chromosome"/>
</dbReference>
<feature type="signal peptide" evidence="1">
    <location>
        <begin position="1"/>
        <end position="24"/>
    </location>
</feature>
<evidence type="ECO:0008006" key="4">
    <source>
        <dbReference type="Google" id="ProtNLM"/>
    </source>
</evidence>
<reference evidence="3" key="1">
    <citation type="journal article" date="2024" name="J Bioinform Genom">
        <title>Complete genome sequence of the type strain bacterium Sphaerochaeta associata GLS2t (VKM B-2742)t.</title>
        <authorList>
            <person name="Troshina O.Y."/>
            <person name="Tepeeva A.N."/>
            <person name="Arzamasceva V.O."/>
            <person name="Whitman W.B."/>
            <person name="Varghese N."/>
            <person name="Shapiro N."/>
            <person name="Woyke T."/>
            <person name="Kripides N.C."/>
            <person name="Vasilenko O.V."/>
        </authorList>
    </citation>
    <scope>NUCLEOTIDE SEQUENCE [LARGE SCALE GENOMIC DNA]</scope>
    <source>
        <strain evidence="3">GLS2T</strain>
    </source>
</reference>
<keyword evidence="1" id="KW-0732">Signal</keyword>
<feature type="chain" id="PRO_5045660973" description="Lipoprotein" evidence="1">
    <location>
        <begin position="25"/>
        <end position="557"/>
    </location>
</feature>
<name>A0ABY4D807_9SPIR</name>
<keyword evidence="3" id="KW-1185">Reference proteome</keyword>
<accession>A0ABY4D807</accession>
<evidence type="ECO:0000313" key="3">
    <source>
        <dbReference type="Proteomes" id="UP000829708"/>
    </source>
</evidence>
<evidence type="ECO:0000313" key="2">
    <source>
        <dbReference type="EMBL" id="UOM50433.1"/>
    </source>
</evidence>
<dbReference type="EMBL" id="CP094929">
    <property type="protein sequence ID" value="UOM50433.1"/>
    <property type="molecule type" value="Genomic_DNA"/>
</dbReference>